<organism evidence="7">
    <name type="scientific">marine sediment metagenome</name>
    <dbReference type="NCBI Taxonomy" id="412755"/>
    <lineage>
        <taxon>unclassified sequences</taxon>
        <taxon>metagenomes</taxon>
        <taxon>ecological metagenomes</taxon>
    </lineage>
</organism>
<name>A0A0F9N931_9ZZZZ</name>
<dbReference type="PANTHER" id="PTHR30250:SF11">
    <property type="entry name" value="O-ANTIGEN TRANSPORTER-RELATED"/>
    <property type="match status" value="1"/>
</dbReference>
<evidence type="ECO:0000256" key="1">
    <source>
        <dbReference type="ARBA" id="ARBA00004651"/>
    </source>
</evidence>
<evidence type="ECO:0000256" key="4">
    <source>
        <dbReference type="ARBA" id="ARBA00022989"/>
    </source>
</evidence>
<feature type="transmembrane region" description="Helical" evidence="6">
    <location>
        <begin position="227"/>
        <end position="248"/>
    </location>
</feature>
<dbReference type="InterPro" id="IPR050833">
    <property type="entry name" value="Poly_Biosynth_Transport"/>
</dbReference>
<dbReference type="PRINTS" id="PR00249">
    <property type="entry name" value="GPCRSECRETIN"/>
</dbReference>
<evidence type="ECO:0000256" key="6">
    <source>
        <dbReference type="SAM" id="Phobius"/>
    </source>
</evidence>
<keyword evidence="3 6" id="KW-0812">Transmembrane</keyword>
<keyword evidence="2" id="KW-1003">Cell membrane</keyword>
<dbReference type="GO" id="GO:0004930">
    <property type="term" value="F:G protein-coupled receptor activity"/>
    <property type="evidence" value="ECO:0007669"/>
    <property type="project" value="InterPro"/>
</dbReference>
<feature type="transmembrane region" description="Helical" evidence="6">
    <location>
        <begin position="346"/>
        <end position="367"/>
    </location>
</feature>
<feature type="transmembrane region" description="Helical" evidence="6">
    <location>
        <begin position="129"/>
        <end position="150"/>
    </location>
</feature>
<feature type="transmembrane region" description="Helical" evidence="6">
    <location>
        <begin position="47"/>
        <end position="74"/>
    </location>
</feature>
<feature type="transmembrane region" description="Helical" evidence="6">
    <location>
        <begin position="20"/>
        <end position="41"/>
    </location>
</feature>
<dbReference type="InterPro" id="IPR000832">
    <property type="entry name" value="GPCR_2_secretin-like"/>
</dbReference>
<evidence type="ECO:0008006" key="8">
    <source>
        <dbReference type="Google" id="ProtNLM"/>
    </source>
</evidence>
<dbReference type="EMBL" id="LAZR01004460">
    <property type="protein sequence ID" value="KKN08412.1"/>
    <property type="molecule type" value="Genomic_DNA"/>
</dbReference>
<dbReference type="InterPro" id="IPR002797">
    <property type="entry name" value="Polysacc_synth"/>
</dbReference>
<keyword evidence="5 6" id="KW-0472">Membrane</keyword>
<feature type="transmembrane region" description="Helical" evidence="6">
    <location>
        <begin position="268"/>
        <end position="287"/>
    </location>
</feature>
<evidence type="ECO:0000256" key="2">
    <source>
        <dbReference type="ARBA" id="ARBA00022475"/>
    </source>
</evidence>
<evidence type="ECO:0000256" key="5">
    <source>
        <dbReference type="ARBA" id="ARBA00023136"/>
    </source>
</evidence>
<dbReference type="PANTHER" id="PTHR30250">
    <property type="entry name" value="PST FAMILY PREDICTED COLANIC ACID TRANSPORTER"/>
    <property type="match status" value="1"/>
</dbReference>
<feature type="transmembrane region" description="Helical" evidence="6">
    <location>
        <begin position="183"/>
        <end position="206"/>
    </location>
</feature>
<reference evidence="7" key="1">
    <citation type="journal article" date="2015" name="Nature">
        <title>Complex archaea that bridge the gap between prokaryotes and eukaryotes.</title>
        <authorList>
            <person name="Spang A."/>
            <person name="Saw J.H."/>
            <person name="Jorgensen S.L."/>
            <person name="Zaremba-Niedzwiedzka K."/>
            <person name="Martijn J."/>
            <person name="Lind A.E."/>
            <person name="van Eijk R."/>
            <person name="Schleper C."/>
            <person name="Guy L."/>
            <person name="Ettema T.J."/>
        </authorList>
    </citation>
    <scope>NUCLEOTIDE SEQUENCE</scope>
</reference>
<keyword evidence="4 6" id="KW-1133">Transmembrane helix</keyword>
<protein>
    <recommendedName>
        <fullName evidence="8">Polysaccharide biosynthesis protein C-terminal domain-containing protein</fullName>
    </recommendedName>
</protein>
<evidence type="ECO:0000313" key="7">
    <source>
        <dbReference type="EMBL" id="KKN08412.1"/>
    </source>
</evidence>
<dbReference type="AlphaFoldDB" id="A0A0F9N931"/>
<feature type="transmembrane region" description="Helical" evidence="6">
    <location>
        <begin position="157"/>
        <end position="177"/>
    </location>
</feature>
<dbReference type="Pfam" id="PF01943">
    <property type="entry name" value="Polysacc_synt"/>
    <property type="match status" value="1"/>
</dbReference>
<evidence type="ECO:0000256" key="3">
    <source>
        <dbReference type="ARBA" id="ARBA00022692"/>
    </source>
</evidence>
<gene>
    <name evidence="7" type="ORF">LCGC14_1056920</name>
</gene>
<feature type="transmembrane region" description="Helical" evidence="6">
    <location>
        <begin position="95"/>
        <end position="117"/>
    </location>
</feature>
<feature type="transmembrane region" description="Helical" evidence="6">
    <location>
        <begin position="308"/>
        <end position="326"/>
    </location>
</feature>
<feature type="transmembrane region" description="Helical" evidence="6">
    <location>
        <begin position="405"/>
        <end position="423"/>
    </location>
</feature>
<accession>A0A0F9N931</accession>
<proteinExistence type="predicted"/>
<comment type="caution">
    <text evidence="7">The sequence shown here is derived from an EMBL/GenBank/DDBJ whole genome shotgun (WGS) entry which is preliminary data.</text>
</comment>
<comment type="subcellular location">
    <subcellularLocation>
        <location evidence="1">Cell membrane</location>
        <topology evidence="1">Multi-pass membrane protein</topology>
    </subcellularLocation>
</comment>
<sequence length="433" mass="49686">MSLLKRVRGLIRNKVWQKLFENFLSLSVLQGLTFIIEFITLPYLTNIFGSTIFGLISFALSFILFLQVVTEYGFNHSGTRDTSKNRNNPEKIQKIYSAINLVRVVLSIICLVLLVVIINVFEKFKQNSIIFLLLFGLIIQSILSPTWFFRGIEKMKYITIINFIGKVLLLILIFAFIKSNSDYTLYAFFIFIIAVFIGLSTQIFIIKKYKMKFHKSSFADIKFQFSNGFFMFLVYLSTNIINNLNPFILGLVEDYSTVGIFTVGYRVIQVFILIISLITTTVFPHIVQLINENKAGKDVNTFSFIKKTFLLIFIIGIISLLFLFFFADLIVKIVFGVKYVDSINVIRILSFAPLLIGISHTLALQILVPLEFDSVVAKIYGSSAIIDVVLCFIFIPIYGYIGLCFIILITRVLQLVLSFLWIMRHKAKLQFLT</sequence>
<dbReference type="GO" id="GO:0005886">
    <property type="term" value="C:plasma membrane"/>
    <property type="evidence" value="ECO:0007669"/>
    <property type="project" value="UniProtKB-SubCell"/>
</dbReference>
<feature type="transmembrane region" description="Helical" evidence="6">
    <location>
        <begin position="379"/>
        <end position="399"/>
    </location>
</feature>